<dbReference type="RefSeq" id="WP_267219328.1">
    <property type="nucleotide sequence ID" value="NZ_JAPCWC010000003.1"/>
</dbReference>
<reference evidence="4 5" key="1">
    <citation type="submission" date="2024-09" db="EMBL/GenBank/DDBJ databases">
        <authorList>
            <person name="Sun Q."/>
            <person name="Mori K."/>
        </authorList>
    </citation>
    <scope>NUCLEOTIDE SEQUENCE [LARGE SCALE GENOMIC DNA]</scope>
    <source>
        <strain evidence="4 5">CICC 11035S</strain>
    </source>
</reference>
<evidence type="ECO:0000259" key="3">
    <source>
        <dbReference type="PROSITE" id="PS50887"/>
    </source>
</evidence>
<dbReference type="Gene3D" id="6.10.340.10">
    <property type="match status" value="1"/>
</dbReference>
<protein>
    <submittedName>
        <fullName evidence="4">Bifunctional diguanylate cyclase/phosphodiesterase</fullName>
    </submittedName>
</protein>
<dbReference type="InterPro" id="IPR001633">
    <property type="entry name" value="EAL_dom"/>
</dbReference>
<dbReference type="CDD" id="cd01949">
    <property type="entry name" value="GGDEF"/>
    <property type="match status" value="1"/>
</dbReference>
<dbReference type="Proteomes" id="UP001589858">
    <property type="component" value="Unassembled WGS sequence"/>
</dbReference>
<keyword evidence="5" id="KW-1185">Reference proteome</keyword>
<evidence type="ECO:0000313" key="5">
    <source>
        <dbReference type="Proteomes" id="UP001589858"/>
    </source>
</evidence>
<name>A0ABV6SDF2_9SPHN</name>
<feature type="transmembrane region" description="Helical" evidence="1">
    <location>
        <begin position="185"/>
        <end position="206"/>
    </location>
</feature>
<dbReference type="PANTHER" id="PTHR44757:SF2">
    <property type="entry name" value="BIOFILM ARCHITECTURE MAINTENANCE PROTEIN MBAA"/>
    <property type="match status" value="1"/>
</dbReference>
<dbReference type="Pfam" id="PF00563">
    <property type="entry name" value="EAL"/>
    <property type="match status" value="1"/>
</dbReference>
<feature type="domain" description="GGDEF" evidence="3">
    <location>
        <begin position="289"/>
        <end position="423"/>
    </location>
</feature>
<dbReference type="CDD" id="cd01948">
    <property type="entry name" value="EAL"/>
    <property type="match status" value="1"/>
</dbReference>
<keyword evidence="1" id="KW-0472">Membrane</keyword>
<dbReference type="SMART" id="SM00267">
    <property type="entry name" value="GGDEF"/>
    <property type="match status" value="1"/>
</dbReference>
<sequence length="689" mass="74642">MSCFKPAIGRLFSSLETRLVGALALIVVATVLLQVVTQREAFGLRHDGDALVHASAIAENADQFAEAVGKLRMATNRGLAANDDTGNELTDAAIAIGDRLGKLRNSGMALYDLPEAADPFADLDRHVAAIMQVQSGTKNGRALVARIESRNDAMATLAERIVERAHADREAAQQRLVSSTARWQLLVLCAGLVTILIVSLVLLDMLRNILPAIRRMHRSLQALADGDLDIAIGSFRLKELQDLSGPLETFRRNAKAVKNLAFSDPATGLPNRRAFQEDVAWLFSAAPHRRFACMVVDIDRFKHINDDYGHAAGDDLVRLIGARLKAALGETGIVARVGGDEFAICIEPEDDETAYSLAARLTGAMRTPFSLGEYSVAITVSIGVAEAGGGTPTVDIDELLRQADMALYVSKKSGRNAATCFAPQMAEERAVDRALEKDLESAFEQGQLRMVYQPIHAVAGTAGGGEVEALVRWHHPDLGEVPPSTFIPAAERSGQMVRLGEWIIRRALADFAHWPGMTMSLNLSPLQLQHDGFSAFLLDACSRHGIAPQRLFLEVTESLSIERNTRALLTLNLLRNLGFRIALDDFGTGYSSLSMVKSFKFDRMKLDRSLVMDLGQDPASMAVLEAAVTMARHVGAEVVAEGISEEHLIGATLDAGCTHLQGYYYSKPIEADDVPAYFAQPGDEHSAVA</sequence>
<gene>
    <name evidence="4" type="ORF">ACFFF8_20670</name>
</gene>
<evidence type="ECO:0000259" key="2">
    <source>
        <dbReference type="PROSITE" id="PS50883"/>
    </source>
</evidence>
<feature type="domain" description="EAL" evidence="2">
    <location>
        <begin position="432"/>
        <end position="682"/>
    </location>
</feature>
<proteinExistence type="predicted"/>
<dbReference type="PANTHER" id="PTHR44757">
    <property type="entry name" value="DIGUANYLATE CYCLASE DGCP"/>
    <property type="match status" value="1"/>
</dbReference>
<keyword evidence="1" id="KW-1133">Transmembrane helix</keyword>
<dbReference type="NCBIfam" id="TIGR00254">
    <property type="entry name" value="GGDEF"/>
    <property type="match status" value="1"/>
</dbReference>
<dbReference type="InterPro" id="IPR052155">
    <property type="entry name" value="Biofilm_reg_signaling"/>
</dbReference>
<dbReference type="InterPro" id="IPR029787">
    <property type="entry name" value="Nucleotide_cyclase"/>
</dbReference>
<dbReference type="EMBL" id="JBHLTM010000079">
    <property type="protein sequence ID" value="MFC0687001.1"/>
    <property type="molecule type" value="Genomic_DNA"/>
</dbReference>
<dbReference type="InterPro" id="IPR000160">
    <property type="entry name" value="GGDEF_dom"/>
</dbReference>
<dbReference type="SUPFAM" id="SSF55073">
    <property type="entry name" value="Nucleotide cyclase"/>
    <property type="match status" value="1"/>
</dbReference>
<dbReference type="PROSITE" id="PS50887">
    <property type="entry name" value="GGDEF"/>
    <property type="match status" value="1"/>
</dbReference>
<comment type="caution">
    <text evidence="4">The sequence shown here is derived from an EMBL/GenBank/DDBJ whole genome shotgun (WGS) entry which is preliminary data.</text>
</comment>
<keyword evidence="1" id="KW-0812">Transmembrane</keyword>
<feature type="transmembrane region" description="Helical" evidence="1">
    <location>
        <begin position="19"/>
        <end position="36"/>
    </location>
</feature>
<dbReference type="Pfam" id="PF00990">
    <property type="entry name" value="GGDEF"/>
    <property type="match status" value="1"/>
</dbReference>
<accession>A0ABV6SDF2</accession>
<dbReference type="PROSITE" id="PS50883">
    <property type="entry name" value="EAL"/>
    <property type="match status" value="1"/>
</dbReference>
<dbReference type="SUPFAM" id="SSF141868">
    <property type="entry name" value="EAL domain-like"/>
    <property type="match status" value="1"/>
</dbReference>
<dbReference type="Gene3D" id="3.20.20.450">
    <property type="entry name" value="EAL domain"/>
    <property type="match status" value="1"/>
</dbReference>
<dbReference type="InterPro" id="IPR035919">
    <property type="entry name" value="EAL_sf"/>
</dbReference>
<dbReference type="Gene3D" id="3.30.70.270">
    <property type="match status" value="1"/>
</dbReference>
<evidence type="ECO:0000313" key="4">
    <source>
        <dbReference type="EMBL" id="MFC0687001.1"/>
    </source>
</evidence>
<organism evidence="4 5">
    <name type="scientific">Novosphingobium clariflavum</name>
    <dbReference type="NCBI Taxonomy" id="2029884"/>
    <lineage>
        <taxon>Bacteria</taxon>
        <taxon>Pseudomonadati</taxon>
        <taxon>Pseudomonadota</taxon>
        <taxon>Alphaproteobacteria</taxon>
        <taxon>Sphingomonadales</taxon>
        <taxon>Sphingomonadaceae</taxon>
        <taxon>Novosphingobium</taxon>
    </lineage>
</organism>
<dbReference type="SMART" id="SM00052">
    <property type="entry name" value="EAL"/>
    <property type="match status" value="1"/>
</dbReference>
<dbReference type="InterPro" id="IPR043128">
    <property type="entry name" value="Rev_trsase/Diguanyl_cyclase"/>
</dbReference>
<evidence type="ECO:0000256" key="1">
    <source>
        <dbReference type="SAM" id="Phobius"/>
    </source>
</evidence>